<name>A0ABY1PPV4_9BACT</name>
<dbReference type="RefSeq" id="WP_283430788.1">
    <property type="nucleotide sequence ID" value="NZ_FXUG01000001.1"/>
</dbReference>
<feature type="coiled-coil region" evidence="1">
    <location>
        <begin position="93"/>
        <end position="165"/>
    </location>
</feature>
<keyword evidence="1" id="KW-0175">Coiled coil</keyword>
<evidence type="ECO:0000313" key="3">
    <source>
        <dbReference type="Proteomes" id="UP001158067"/>
    </source>
</evidence>
<evidence type="ECO:0008006" key="4">
    <source>
        <dbReference type="Google" id="ProtNLM"/>
    </source>
</evidence>
<organism evidence="2 3">
    <name type="scientific">Neorhodopirellula lusitana</name>
    <dbReference type="NCBI Taxonomy" id="445327"/>
    <lineage>
        <taxon>Bacteria</taxon>
        <taxon>Pseudomonadati</taxon>
        <taxon>Planctomycetota</taxon>
        <taxon>Planctomycetia</taxon>
        <taxon>Pirellulales</taxon>
        <taxon>Pirellulaceae</taxon>
        <taxon>Neorhodopirellula</taxon>
    </lineage>
</organism>
<feature type="coiled-coil region" evidence="1">
    <location>
        <begin position="9"/>
        <end position="43"/>
    </location>
</feature>
<proteinExistence type="predicted"/>
<dbReference type="EMBL" id="FXUG01000001">
    <property type="protein sequence ID" value="SMP41356.1"/>
    <property type="molecule type" value="Genomic_DNA"/>
</dbReference>
<reference evidence="2 3" key="1">
    <citation type="submission" date="2017-05" db="EMBL/GenBank/DDBJ databases">
        <authorList>
            <person name="Varghese N."/>
            <person name="Submissions S."/>
        </authorList>
    </citation>
    <scope>NUCLEOTIDE SEQUENCE [LARGE SCALE GENOMIC DNA]</scope>
    <source>
        <strain evidence="2 3">DSM 25457</strain>
    </source>
</reference>
<sequence length="474" mass="54665">MPIPGPHVHRQLISAYEQAAARLESLRAQLSQVAAQRERLEDDRSDTLTKLAKYYLPDLTPESIQQTWAEIRPTMREILLRKEHRVHELDEELKDQNTIRNGQEADLDRLNERLDQAEQRQTEVADQVEKYLQEKSEFVDLSQRASMAEVALERAEANLDEVSQDAARKLPAYDEDKLFSYLKERKFGTSEYKHRGLNRSMDRWIGKLVNYREAKRSYDYLTNTPETMRKIIAEDRLALDTVLDELQRHRNEASDRFGLLAQIRAVEALQDERKSALTQLSATGQKCESIQAELNEFEDPQCDYYQEAISVFRGMLSRTESDQLRQEARRTPEITDDQIVASLRGVESEMDRTELAASRQQDQLQMGQQVHEAIGRLVQRFRASGFDRANSQFSDSLDVTGYLDRANSPADVDDVWQSIRRSQNWGPTTMDRITKVATHPMTQVMINAMAHAAAGALSEHARRAGGRTRSRRRW</sequence>
<comment type="caution">
    <text evidence="2">The sequence shown here is derived from an EMBL/GenBank/DDBJ whole genome shotgun (WGS) entry which is preliminary data.</text>
</comment>
<accession>A0ABY1PPV4</accession>
<keyword evidence="3" id="KW-1185">Reference proteome</keyword>
<protein>
    <recommendedName>
        <fullName evidence="4">Chromosome partition protein Smc</fullName>
    </recommendedName>
</protein>
<gene>
    <name evidence="2" type="ORF">SAMN06265222_101565</name>
</gene>
<evidence type="ECO:0000313" key="2">
    <source>
        <dbReference type="EMBL" id="SMP41356.1"/>
    </source>
</evidence>
<evidence type="ECO:0000256" key="1">
    <source>
        <dbReference type="SAM" id="Coils"/>
    </source>
</evidence>
<dbReference type="Proteomes" id="UP001158067">
    <property type="component" value="Unassembled WGS sequence"/>
</dbReference>